<reference evidence="1 2" key="1">
    <citation type="submission" date="2019-09" db="EMBL/GenBank/DDBJ databases">
        <title>Complete genome sequencing of four Arcobacter species reveals a diverse suite of mobile elements.</title>
        <authorList>
            <person name="Miller W.G."/>
            <person name="Yee E."/>
            <person name="Bono J.L."/>
        </authorList>
    </citation>
    <scope>NUCLEOTIDE SEQUENCE [LARGE SCALE GENOMIC DNA]</scope>
    <source>
        <strain evidence="1 2">LMG 26638</strain>
    </source>
</reference>
<dbReference type="SMART" id="SM00267">
    <property type="entry name" value="GGDEF"/>
    <property type="match status" value="1"/>
</dbReference>
<evidence type="ECO:0000313" key="2">
    <source>
        <dbReference type="Proteomes" id="UP000322726"/>
    </source>
</evidence>
<dbReference type="EMBL" id="CP035928">
    <property type="protein sequence ID" value="QEP33829.1"/>
    <property type="molecule type" value="Genomic_DNA"/>
</dbReference>
<dbReference type="SUPFAM" id="SSF141868">
    <property type="entry name" value="EAL domain-like"/>
    <property type="match status" value="1"/>
</dbReference>
<dbReference type="CDD" id="cd01949">
    <property type="entry name" value="GGDEF"/>
    <property type="match status" value="1"/>
</dbReference>
<dbReference type="SMART" id="SM00052">
    <property type="entry name" value="EAL"/>
    <property type="match status" value="1"/>
</dbReference>
<dbReference type="InterPro" id="IPR043128">
    <property type="entry name" value="Rev_trsase/Diguanyl_cyclase"/>
</dbReference>
<organism evidence="1 2">
    <name type="scientific">Malaciobacter pacificus</name>
    <dbReference type="NCBI Taxonomy" id="1080223"/>
    <lineage>
        <taxon>Bacteria</taxon>
        <taxon>Pseudomonadati</taxon>
        <taxon>Campylobacterota</taxon>
        <taxon>Epsilonproteobacteria</taxon>
        <taxon>Campylobacterales</taxon>
        <taxon>Arcobacteraceae</taxon>
        <taxon>Malaciobacter</taxon>
    </lineage>
</organism>
<proteinExistence type="predicted"/>
<dbReference type="Gene3D" id="3.20.20.450">
    <property type="entry name" value="EAL domain"/>
    <property type="match status" value="1"/>
</dbReference>
<dbReference type="InterPro" id="IPR001633">
    <property type="entry name" value="EAL_dom"/>
</dbReference>
<dbReference type="NCBIfam" id="TIGR00254">
    <property type="entry name" value="GGDEF"/>
    <property type="match status" value="1"/>
</dbReference>
<sequence length="634" mass="74123">MILKPVLKSRFNLYFSSLLAIFIIILMAYFSTIYIEKNIESKILEISTNDVFEITNNTANEIKKIVLDNKEDLDLLLNEQKINKNEKSLFNLLDKKVALLKTNNIKYAYILYVDKNEIFRFISDAARGEEKAEINQKFDIDSKYWIEAYYTKKSKVIKHDYINELSLTYLKPIEIEDITLILSIDFSVKKIDEISSTISQVKLFLQLFWVLISILLVILMYQTFKFYKTKKISYIDRLTGIYSRNYLQDNEMFINLNDYIVCAIDVDYFKKVNDTYGHVVGDDILVQISNRIKNEIREKKDIFVRYGGEEFCLLIKKEKRFDPLELVEKIHNAIKNREFKVSNSERISLSVSIGVNLNPKKQRNFISAFKLADMALYNAKNKGRNSIEIYKEDHRNKDFLTINDIKDAIEDKRVVVYYQEIINEDENDKKRYYEALIRIIKDGQIYSPEKFLPTIKDTFISTKLTKELLSIIQTKILNSQENIQISINLTQQDLQNEPILNILKEFAKTSNIASKIALEIVETDEIISYEEITKTIMELKKLSYKIYIDDFGSGYSNFIYLSKINADAIKIDGSIISTINKDELSYLVAKNIMNFAKEADIDVIAEYVSSKEIYETVKSLGIKKFQGYYFSEPI</sequence>
<dbReference type="InterPro" id="IPR035919">
    <property type="entry name" value="EAL_sf"/>
</dbReference>
<dbReference type="PANTHER" id="PTHR33121:SF71">
    <property type="entry name" value="OXYGEN SENSOR PROTEIN DOSP"/>
    <property type="match status" value="1"/>
</dbReference>
<dbReference type="GO" id="GO:0071111">
    <property type="term" value="F:cyclic-guanylate-specific phosphodiesterase activity"/>
    <property type="evidence" value="ECO:0007669"/>
    <property type="project" value="InterPro"/>
</dbReference>
<dbReference type="OrthoDB" id="9790732at2"/>
<dbReference type="PANTHER" id="PTHR33121">
    <property type="entry name" value="CYCLIC DI-GMP PHOSPHODIESTERASE PDEF"/>
    <property type="match status" value="1"/>
</dbReference>
<accession>A0A5C2H650</accession>
<dbReference type="PROSITE" id="PS50883">
    <property type="entry name" value="EAL"/>
    <property type="match status" value="1"/>
</dbReference>
<dbReference type="SUPFAM" id="SSF55073">
    <property type="entry name" value="Nucleotide cyclase"/>
    <property type="match status" value="1"/>
</dbReference>
<reference evidence="1 2" key="3">
    <citation type="submission" date="2019-09" db="EMBL/GenBank/DDBJ databases">
        <title>Taxonomic note: a critical rebuttal of the proposed division of the genus Arcobacter into six genera, emended descriptions of Arcobacter anaerophilus and the genus Arcobacter, and an assessment of genus-level boundaries for Epsilonproteobacteria using in silico genomic comparator tools.</title>
        <authorList>
            <person name="On S.L.W."/>
            <person name="Miller W.G."/>
            <person name="Biggs P."/>
            <person name="Cornelius A."/>
            <person name="Vandamme P."/>
        </authorList>
    </citation>
    <scope>NUCLEOTIDE SEQUENCE [LARGE SCALE GENOMIC DNA]</scope>
    <source>
        <strain evidence="1 2">LMG 26638</strain>
    </source>
</reference>
<dbReference type="InterPro" id="IPR029787">
    <property type="entry name" value="Nucleotide_cyclase"/>
</dbReference>
<dbReference type="KEGG" id="apai:APAC_0683"/>
<gene>
    <name evidence="1" type="ORF">APAC_0683</name>
</gene>
<name>A0A5C2H650_9BACT</name>
<evidence type="ECO:0000313" key="1">
    <source>
        <dbReference type="EMBL" id="QEP33829.1"/>
    </source>
</evidence>
<dbReference type="InterPro" id="IPR000160">
    <property type="entry name" value="GGDEF_dom"/>
</dbReference>
<keyword evidence="2" id="KW-1185">Reference proteome</keyword>
<reference evidence="2" key="2">
    <citation type="submission" date="2019-09" db="EMBL/GenBank/DDBJ databases">
        <title>Complete genome sequencing of four Arcobacter species reveals a diverse suite of mobile elements.</title>
        <authorList>
            <person name="On S.L.W."/>
            <person name="Miller W.G."/>
            <person name="Biggs P."/>
            <person name="Cornelius A."/>
            <person name="Vandamme P."/>
        </authorList>
    </citation>
    <scope>NUCLEOTIDE SEQUENCE [LARGE SCALE GENOMIC DNA]</scope>
    <source>
        <strain evidence="2">LMG 26638</strain>
    </source>
</reference>
<protein>
    <submittedName>
        <fullName evidence="1">Diguanylate cyclase/phosphodiesterase</fullName>
    </submittedName>
</protein>
<dbReference type="AlphaFoldDB" id="A0A5C2H650"/>
<dbReference type="CDD" id="cd01948">
    <property type="entry name" value="EAL"/>
    <property type="match status" value="1"/>
</dbReference>
<dbReference type="Gene3D" id="3.30.70.270">
    <property type="match status" value="1"/>
</dbReference>
<dbReference type="InterPro" id="IPR050706">
    <property type="entry name" value="Cyclic-di-GMP_PDE-like"/>
</dbReference>
<dbReference type="Pfam" id="PF00563">
    <property type="entry name" value="EAL"/>
    <property type="match status" value="1"/>
</dbReference>
<dbReference type="Pfam" id="PF00990">
    <property type="entry name" value="GGDEF"/>
    <property type="match status" value="1"/>
</dbReference>
<dbReference type="PROSITE" id="PS50887">
    <property type="entry name" value="GGDEF"/>
    <property type="match status" value="1"/>
</dbReference>
<dbReference type="Proteomes" id="UP000322726">
    <property type="component" value="Chromosome"/>
</dbReference>